<feature type="coiled-coil region" evidence="5">
    <location>
        <begin position="153"/>
        <end position="201"/>
    </location>
</feature>
<dbReference type="GeneID" id="94838975"/>
<dbReference type="GO" id="GO:0005930">
    <property type="term" value="C:axoneme"/>
    <property type="evidence" value="ECO:0007669"/>
    <property type="project" value="TreeGrafter"/>
</dbReference>
<evidence type="ECO:0000313" key="6">
    <source>
        <dbReference type="EMBL" id="OHT06578.1"/>
    </source>
</evidence>
<dbReference type="GO" id="GO:0030286">
    <property type="term" value="C:dynein complex"/>
    <property type="evidence" value="ECO:0007669"/>
    <property type="project" value="UniProtKB-KW"/>
</dbReference>
<evidence type="ECO:0000256" key="4">
    <source>
        <dbReference type="ARBA" id="ARBA00038114"/>
    </source>
</evidence>
<organism evidence="6 7">
    <name type="scientific">Tritrichomonas foetus</name>
    <dbReference type="NCBI Taxonomy" id="1144522"/>
    <lineage>
        <taxon>Eukaryota</taxon>
        <taxon>Metamonada</taxon>
        <taxon>Parabasalia</taxon>
        <taxon>Tritrichomonadida</taxon>
        <taxon>Tritrichomonadidae</taxon>
        <taxon>Tritrichomonas</taxon>
    </lineage>
</organism>
<dbReference type="PANTHER" id="PTHR13183:SF0">
    <property type="entry name" value="AXONEMAL DYNEIN LIGHT INTERMEDIATE POLYPEPTIDE 1"/>
    <property type="match status" value="1"/>
</dbReference>
<dbReference type="Proteomes" id="UP000179807">
    <property type="component" value="Unassembled WGS sequence"/>
</dbReference>
<proteinExistence type="inferred from homology"/>
<evidence type="ECO:0000256" key="1">
    <source>
        <dbReference type="ARBA" id="ARBA00023017"/>
    </source>
</evidence>
<dbReference type="AlphaFoldDB" id="A0A1J4K6I2"/>
<dbReference type="Pfam" id="PF10211">
    <property type="entry name" value="Ax_dynein_light"/>
    <property type="match status" value="1"/>
</dbReference>
<comment type="similarity">
    <text evidence="4">Belongs to the inner dynein arm light chain family.</text>
</comment>
<dbReference type="VEuPathDB" id="TrichDB:TRFO_25311"/>
<keyword evidence="3" id="KW-0505">Motor protein</keyword>
<reference evidence="6" key="1">
    <citation type="submission" date="2016-10" db="EMBL/GenBank/DDBJ databases">
        <authorList>
            <person name="Benchimol M."/>
            <person name="Almeida L.G."/>
            <person name="Vasconcelos A.T."/>
            <person name="Perreira-Neves A."/>
            <person name="Rosa I.A."/>
            <person name="Tasca T."/>
            <person name="Bogo M.R."/>
            <person name="de Souza W."/>
        </authorList>
    </citation>
    <scope>NUCLEOTIDE SEQUENCE [LARGE SCALE GENOMIC DNA]</scope>
    <source>
        <strain evidence="6">K</strain>
    </source>
</reference>
<evidence type="ECO:0000256" key="3">
    <source>
        <dbReference type="ARBA" id="ARBA00023175"/>
    </source>
</evidence>
<dbReference type="EMBL" id="MLAK01000721">
    <property type="protein sequence ID" value="OHT06578.1"/>
    <property type="molecule type" value="Genomic_DNA"/>
</dbReference>
<dbReference type="OrthoDB" id="273640at2759"/>
<evidence type="ECO:0000313" key="7">
    <source>
        <dbReference type="Proteomes" id="UP000179807"/>
    </source>
</evidence>
<accession>A0A1J4K6I2</accession>
<evidence type="ECO:0008006" key="8">
    <source>
        <dbReference type="Google" id="ProtNLM"/>
    </source>
</evidence>
<comment type="caution">
    <text evidence="6">The sequence shown here is derived from an EMBL/GenBank/DDBJ whole genome shotgun (WGS) entry which is preliminary data.</text>
</comment>
<keyword evidence="1" id="KW-0243">Dynein</keyword>
<keyword evidence="2 5" id="KW-0175">Coiled coil</keyword>
<protein>
    <recommendedName>
        <fullName evidence="8">33 kDa inner dynein arm light chain, axonemal</fullName>
    </recommendedName>
</protein>
<evidence type="ECO:0000256" key="2">
    <source>
        <dbReference type="ARBA" id="ARBA00023054"/>
    </source>
</evidence>
<dbReference type="RefSeq" id="XP_068359714.1">
    <property type="nucleotide sequence ID" value="XM_068504271.1"/>
</dbReference>
<evidence type="ECO:0000256" key="5">
    <source>
        <dbReference type="SAM" id="Coils"/>
    </source>
</evidence>
<dbReference type="PANTHER" id="PTHR13183">
    <property type="entry name" value="AXONEMAL INNER ARM DYNEIN LIGHT CHAIN 28"/>
    <property type="match status" value="1"/>
</dbReference>
<keyword evidence="7" id="KW-1185">Reference proteome</keyword>
<dbReference type="GO" id="GO:0045504">
    <property type="term" value="F:dynein heavy chain binding"/>
    <property type="evidence" value="ECO:0007669"/>
    <property type="project" value="TreeGrafter"/>
</dbReference>
<sequence length="231" mass="26592">MSEPLKETLLKYDVPVLAGASSTKKTRTMQNDQSSDPLTRDVLNSILPPREFVEDGQDYIQYVSTQPATRTEVVKLQHQLDQMLQQRKARETGICPVRSELYGQCFDEIIRQVTIDCSARGLLLVRVRDELRTTIAAYQALYESAITWGMKKATQVEAGKDEVEAENIKLKEEKRQLELKAAELQAKIESIEKREEDYRVQMTKIHEDETAFLKRQTAQLKQQLEQMLTSK</sequence>
<dbReference type="InterPro" id="IPR019347">
    <property type="entry name" value="Axonemal_dynein_light_chain"/>
</dbReference>
<name>A0A1J4K6I2_9EUKA</name>
<gene>
    <name evidence="6" type="ORF">TRFO_25311</name>
</gene>